<dbReference type="Proteomes" id="UP000789901">
    <property type="component" value="Unassembled WGS sequence"/>
</dbReference>
<keyword evidence="2" id="KW-1133">Transmembrane helix</keyword>
<feature type="compositionally biased region" description="Basic and acidic residues" evidence="1">
    <location>
        <begin position="322"/>
        <end position="334"/>
    </location>
</feature>
<feature type="region of interest" description="Disordered" evidence="1">
    <location>
        <begin position="312"/>
        <end position="334"/>
    </location>
</feature>
<protein>
    <submittedName>
        <fullName evidence="3">16673_t:CDS:1</fullName>
    </submittedName>
</protein>
<evidence type="ECO:0000313" key="3">
    <source>
        <dbReference type="EMBL" id="CAG8822375.1"/>
    </source>
</evidence>
<keyword evidence="4" id="KW-1185">Reference proteome</keyword>
<gene>
    <name evidence="3" type="ORF">GMARGA_LOCUS28080</name>
</gene>
<organism evidence="3 4">
    <name type="scientific">Gigaspora margarita</name>
    <dbReference type="NCBI Taxonomy" id="4874"/>
    <lineage>
        <taxon>Eukaryota</taxon>
        <taxon>Fungi</taxon>
        <taxon>Fungi incertae sedis</taxon>
        <taxon>Mucoromycota</taxon>
        <taxon>Glomeromycotina</taxon>
        <taxon>Glomeromycetes</taxon>
        <taxon>Diversisporales</taxon>
        <taxon>Gigasporaceae</taxon>
        <taxon>Gigaspora</taxon>
    </lineage>
</organism>
<evidence type="ECO:0000313" key="4">
    <source>
        <dbReference type="Proteomes" id="UP000789901"/>
    </source>
</evidence>
<name>A0ABN7W9W5_GIGMA</name>
<reference evidence="3 4" key="1">
    <citation type="submission" date="2021-06" db="EMBL/GenBank/DDBJ databases">
        <authorList>
            <person name="Kallberg Y."/>
            <person name="Tangrot J."/>
            <person name="Rosling A."/>
        </authorList>
    </citation>
    <scope>NUCLEOTIDE SEQUENCE [LARGE SCALE GENOMIC DNA]</scope>
    <source>
        <strain evidence="3 4">120-4 pot B 10/14</strain>
    </source>
</reference>
<proteinExistence type="predicted"/>
<keyword evidence="2" id="KW-0472">Membrane</keyword>
<sequence length="413" mass="48283">MSKEKLIPYSDYFDEYTVDSWSYSSFIRYALNKRLLPFDPVKVYNYKYKKCLDFIEQNYGPLERSKAISLKKSFRLDKKMEGKWLANLNELAKNEETAEVRQEYDINFLLPVRITEIQAPNRQRGRSDVNQKDLTNVSLEGDGKSNTTNVAYSGKSMDDLLPGDQAHSKKPLMELNQNDSCVHHHLFRLLTLIAKGIMILGVEPEYYDAKKRTKIIYSWEDAIDKIDFRNTSKKDWIFESYNLSNEFRDFQKITIQQVKENPHLCYKKDIQKILFLLGFINKDNEDTFVHNTLYNLINEIFRDPMLELRNSESSASKSRRLSNKENDNVKGNKPDFKILTNTRDEILFGEGKPKDSSSVLVKKDFIKLAKFQAGTLDELIKKYGNKIGMISFGIWVSIFMSTIWTLIMTEYAR</sequence>
<feature type="transmembrane region" description="Helical" evidence="2">
    <location>
        <begin position="387"/>
        <end position="407"/>
    </location>
</feature>
<evidence type="ECO:0000256" key="1">
    <source>
        <dbReference type="SAM" id="MobiDB-lite"/>
    </source>
</evidence>
<keyword evidence="2" id="KW-0812">Transmembrane</keyword>
<dbReference type="EMBL" id="CAJVQB010035312">
    <property type="protein sequence ID" value="CAG8822375.1"/>
    <property type="molecule type" value="Genomic_DNA"/>
</dbReference>
<comment type="caution">
    <text evidence="3">The sequence shown here is derived from an EMBL/GenBank/DDBJ whole genome shotgun (WGS) entry which is preliminary data.</text>
</comment>
<accession>A0ABN7W9W5</accession>
<evidence type="ECO:0000256" key="2">
    <source>
        <dbReference type="SAM" id="Phobius"/>
    </source>
</evidence>